<accession>A0A087TT43</accession>
<dbReference type="OrthoDB" id="6436399at2759"/>
<protein>
    <submittedName>
        <fullName evidence="1">Uncharacterized protein</fullName>
    </submittedName>
</protein>
<reference evidence="1 2" key="1">
    <citation type="submission" date="2013-11" db="EMBL/GenBank/DDBJ databases">
        <title>Genome sequencing of Stegodyphus mimosarum.</title>
        <authorList>
            <person name="Bechsgaard J."/>
        </authorList>
    </citation>
    <scope>NUCLEOTIDE SEQUENCE [LARGE SCALE GENOMIC DNA]</scope>
</reference>
<name>A0A087TT43_STEMI</name>
<evidence type="ECO:0000313" key="1">
    <source>
        <dbReference type="EMBL" id="KFM68282.1"/>
    </source>
</evidence>
<dbReference type="EMBL" id="KK116622">
    <property type="protein sequence ID" value="KFM68282.1"/>
    <property type="molecule type" value="Genomic_DNA"/>
</dbReference>
<dbReference type="AlphaFoldDB" id="A0A087TT43"/>
<feature type="non-terminal residue" evidence="1">
    <location>
        <position position="79"/>
    </location>
</feature>
<proteinExistence type="predicted"/>
<organism evidence="1 2">
    <name type="scientific">Stegodyphus mimosarum</name>
    <name type="common">African social velvet spider</name>
    <dbReference type="NCBI Taxonomy" id="407821"/>
    <lineage>
        <taxon>Eukaryota</taxon>
        <taxon>Metazoa</taxon>
        <taxon>Ecdysozoa</taxon>
        <taxon>Arthropoda</taxon>
        <taxon>Chelicerata</taxon>
        <taxon>Arachnida</taxon>
        <taxon>Araneae</taxon>
        <taxon>Araneomorphae</taxon>
        <taxon>Entelegynae</taxon>
        <taxon>Eresoidea</taxon>
        <taxon>Eresidae</taxon>
        <taxon>Stegodyphus</taxon>
    </lineage>
</organism>
<keyword evidence="2" id="KW-1185">Reference proteome</keyword>
<dbReference type="Proteomes" id="UP000054359">
    <property type="component" value="Unassembled WGS sequence"/>
</dbReference>
<gene>
    <name evidence="1" type="ORF">X975_12431</name>
</gene>
<sequence length="79" mass="9207">MDKLSSKELNVRLRIFVFMEYLLFYDIITAESLRKIVLPVLTSTVIENAEEQIKLKAKKLSLIVQCLSKHQLKQSIELN</sequence>
<evidence type="ECO:0000313" key="2">
    <source>
        <dbReference type="Proteomes" id="UP000054359"/>
    </source>
</evidence>